<organism evidence="2 3">
    <name type="scientific">Globodera pallida</name>
    <name type="common">Potato cyst nematode worm</name>
    <name type="synonym">Heterodera pallida</name>
    <dbReference type="NCBI Taxonomy" id="36090"/>
    <lineage>
        <taxon>Eukaryota</taxon>
        <taxon>Metazoa</taxon>
        <taxon>Ecdysozoa</taxon>
        <taxon>Nematoda</taxon>
        <taxon>Chromadorea</taxon>
        <taxon>Rhabditida</taxon>
        <taxon>Tylenchina</taxon>
        <taxon>Tylenchomorpha</taxon>
        <taxon>Tylenchoidea</taxon>
        <taxon>Heteroderidae</taxon>
        <taxon>Heteroderinae</taxon>
        <taxon>Globodera</taxon>
    </lineage>
</organism>
<reference evidence="2" key="1">
    <citation type="submission" date="2013-12" db="EMBL/GenBank/DDBJ databases">
        <authorList>
            <person name="Aslett M."/>
        </authorList>
    </citation>
    <scope>NUCLEOTIDE SEQUENCE [LARGE SCALE GENOMIC DNA]</scope>
    <source>
        <strain evidence="2">Lindley</strain>
    </source>
</reference>
<proteinExistence type="predicted"/>
<evidence type="ECO:0000313" key="3">
    <source>
        <dbReference type="WBParaSite" id="GPLIN_000307900"/>
    </source>
</evidence>
<dbReference type="AlphaFoldDB" id="A0A183BR43"/>
<feature type="region of interest" description="Disordered" evidence="1">
    <location>
        <begin position="1"/>
        <end position="28"/>
    </location>
</feature>
<dbReference type="Proteomes" id="UP000050741">
    <property type="component" value="Unassembled WGS sequence"/>
</dbReference>
<evidence type="ECO:0000256" key="1">
    <source>
        <dbReference type="SAM" id="MobiDB-lite"/>
    </source>
</evidence>
<accession>A0A183BR43</accession>
<name>A0A183BR43_GLOPA</name>
<evidence type="ECO:0000313" key="2">
    <source>
        <dbReference type="Proteomes" id="UP000050741"/>
    </source>
</evidence>
<keyword evidence="2" id="KW-1185">Reference proteome</keyword>
<dbReference type="WBParaSite" id="GPLIN_000307900">
    <property type="protein sequence ID" value="GPLIN_000307900"/>
    <property type="gene ID" value="GPLIN_000307900"/>
</dbReference>
<reference evidence="3" key="3">
    <citation type="submission" date="2016-06" db="UniProtKB">
        <authorList>
            <consortium name="WormBaseParasite"/>
        </authorList>
    </citation>
    <scope>IDENTIFICATION</scope>
</reference>
<feature type="region of interest" description="Disordered" evidence="1">
    <location>
        <begin position="56"/>
        <end position="107"/>
    </location>
</feature>
<feature type="compositionally biased region" description="Polar residues" evidence="1">
    <location>
        <begin position="56"/>
        <end position="68"/>
    </location>
</feature>
<reference evidence="2" key="2">
    <citation type="submission" date="2014-05" db="EMBL/GenBank/DDBJ databases">
        <title>The genome and life-stage specific transcriptomes of Globodera pallida elucidate key aspects of plant parasitism by a cyst nematode.</title>
        <authorList>
            <person name="Cotton J.A."/>
            <person name="Lilley C.J."/>
            <person name="Jones L.M."/>
            <person name="Kikuchi T."/>
            <person name="Reid A.J."/>
            <person name="Thorpe P."/>
            <person name="Tsai I.J."/>
            <person name="Beasley H."/>
            <person name="Blok V."/>
            <person name="Cock P.J.A."/>
            <person name="Van den Akker S.E."/>
            <person name="Holroyd N."/>
            <person name="Hunt M."/>
            <person name="Mantelin S."/>
            <person name="Naghra H."/>
            <person name="Pain A."/>
            <person name="Palomares-Rius J.E."/>
            <person name="Zarowiecki M."/>
            <person name="Berriman M."/>
            <person name="Jones J.T."/>
            <person name="Urwin P.E."/>
        </authorList>
    </citation>
    <scope>NUCLEOTIDE SEQUENCE [LARGE SCALE GENOMIC DNA]</scope>
    <source>
        <strain evidence="2">Lindley</strain>
    </source>
</reference>
<protein>
    <submittedName>
        <fullName evidence="3">Uncharacterized protein</fullName>
    </submittedName>
</protein>
<sequence>MEQQQNNFDNNNLGNEMSTESNKSSSTNNIRSLLDMDTKPSLLDAFVADDSQEQQKVVQPTLVRPTQRQHNDGASLKLPCDKWDHHPLGGIVPSTPPPQQKRNTERSSSIITTAAAVAANDGSNTTTTTALSTGSFEEPYEFYWSGDDASSEVVPLDTNRGKHQQNQQHKMNNNKNEQSSIEVPFTLSTATTTAASVSSVEEDDMDGWGMMDEYMTEMMGRAVISNEQQQQKIAPIGSEANNHYGSGSKKRPNSLKLSCTKPMPISSCGIGSIVNASTTAYEPISPGEILLNGSGVEERQLKDNSNNRGLAQSPAVSYLPYEFNVDRFIADLPMPPSMTSSSLLYNPNLALSKNNNSLCTPLASAPTMSYVVEQQQPITADSPLFTPIVPSIGCGVGSGKDPWKAYYYGNGNNVTAVSSAVHRLQQQQQLLNGSNPWAYP</sequence>